<dbReference type="STRING" id="46224.B4102_3170"/>
<dbReference type="PATRIC" id="fig|46224.3.peg.3144"/>
<dbReference type="GO" id="GO:0016705">
    <property type="term" value="F:oxidoreductase activity, acting on paired donors, with incorporation or reduction of molecular oxygen"/>
    <property type="evidence" value="ECO:0007669"/>
    <property type="project" value="InterPro"/>
</dbReference>
<gene>
    <name evidence="5" type="ORF">B4102_3170</name>
</gene>
<keyword evidence="3 4" id="KW-0503">Monooxygenase</keyword>
<evidence type="ECO:0000256" key="1">
    <source>
        <dbReference type="ARBA" id="ARBA00010617"/>
    </source>
</evidence>
<sequence>MKALYSEGLNTRDFTKKRYELYNNVFESGEDILWSKEHKAWFVFNYDLVSILLKDKRFNANRKKGFIDKLEAQDSEKNILSSFYSRWLMYMDEPDHSKLRKGIQVPINKINSTTPEIAHLIAKEIIIPYKSKSNLVVDAIEDLAIPFTNLVLSKIMGLGLSDYELVLREANNAIDFLWKPFPNKSDIQNTVNSINSSFNIIRNIIKNDDYSPNSLFDLVVKNIGNDEDRLALIINVAVDGHEPFLSAVKSFIFFYAHCLAYDEKLLEKISLEQLVEETLRLECPFPYCARSANEDIHINNKTIRKGDRVIFLISAANRDPKKFENAQGIGASKHHNLTFGVGSHFCPGSILTKKAVIEFAKIFISTLSNKKITIIEKKWNDSFGFRTLDKLILSIED</sequence>
<protein>
    <recommendedName>
        <fullName evidence="7">Cytochrome P450</fullName>
    </recommendedName>
</protein>
<comment type="caution">
    <text evidence="5">The sequence shown here is derived from an EMBL/GenBank/DDBJ whole genome shotgun (WGS) entry which is preliminary data.</text>
</comment>
<accession>A0A150L0G5</accession>
<evidence type="ECO:0000313" key="5">
    <source>
        <dbReference type="EMBL" id="KYD05446.1"/>
    </source>
</evidence>
<dbReference type="GO" id="GO:0020037">
    <property type="term" value="F:heme binding"/>
    <property type="evidence" value="ECO:0007669"/>
    <property type="project" value="InterPro"/>
</dbReference>
<dbReference type="InterPro" id="IPR017972">
    <property type="entry name" value="Cyt_P450_CS"/>
</dbReference>
<dbReference type="PROSITE" id="PS00086">
    <property type="entry name" value="CYTOCHROME_P450"/>
    <property type="match status" value="1"/>
</dbReference>
<dbReference type="PANTHER" id="PTHR46696:SF1">
    <property type="entry name" value="CYTOCHROME P450 YJIB-RELATED"/>
    <property type="match status" value="1"/>
</dbReference>
<evidence type="ECO:0008006" key="7">
    <source>
        <dbReference type="Google" id="ProtNLM"/>
    </source>
</evidence>
<dbReference type="InterPro" id="IPR001128">
    <property type="entry name" value="Cyt_P450"/>
</dbReference>
<keyword evidence="2 4" id="KW-0349">Heme</keyword>
<organism evidence="5 6">
    <name type="scientific">Heyndrickxia sporothermodurans</name>
    <dbReference type="NCBI Taxonomy" id="46224"/>
    <lineage>
        <taxon>Bacteria</taxon>
        <taxon>Bacillati</taxon>
        <taxon>Bacillota</taxon>
        <taxon>Bacilli</taxon>
        <taxon>Bacillales</taxon>
        <taxon>Bacillaceae</taxon>
        <taxon>Heyndrickxia</taxon>
    </lineage>
</organism>
<evidence type="ECO:0000256" key="2">
    <source>
        <dbReference type="ARBA" id="ARBA00022617"/>
    </source>
</evidence>
<dbReference type="PANTHER" id="PTHR46696">
    <property type="entry name" value="P450, PUTATIVE (EUROFUNG)-RELATED"/>
    <property type="match status" value="1"/>
</dbReference>
<dbReference type="SUPFAM" id="SSF48264">
    <property type="entry name" value="Cytochrome P450"/>
    <property type="match status" value="1"/>
</dbReference>
<proteinExistence type="inferred from homology"/>
<dbReference type="Proteomes" id="UP000075666">
    <property type="component" value="Unassembled WGS sequence"/>
</dbReference>
<dbReference type="EMBL" id="LQYN01000056">
    <property type="protein sequence ID" value="KYD05446.1"/>
    <property type="molecule type" value="Genomic_DNA"/>
</dbReference>
<keyword evidence="6" id="KW-1185">Reference proteome</keyword>
<comment type="similarity">
    <text evidence="1 4">Belongs to the cytochrome P450 family.</text>
</comment>
<evidence type="ECO:0000313" key="6">
    <source>
        <dbReference type="Proteomes" id="UP000075666"/>
    </source>
</evidence>
<dbReference type="InterPro" id="IPR036396">
    <property type="entry name" value="Cyt_P450_sf"/>
</dbReference>
<dbReference type="GO" id="GO:0004497">
    <property type="term" value="F:monooxygenase activity"/>
    <property type="evidence" value="ECO:0007669"/>
    <property type="project" value="UniProtKB-KW"/>
</dbReference>
<keyword evidence="4" id="KW-0408">Iron</keyword>
<evidence type="ECO:0000256" key="4">
    <source>
        <dbReference type="RuleBase" id="RU000461"/>
    </source>
</evidence>
<reference evidence="5 6" key="1">
    <citation type="submission" date="2016-01" db="EMBL/GenBank/DDBJ databases">
        <title>Genome Sequences of Twelve Sporeforming Bacillus Species Isolated from Foods.</title>
        <authorList>
            <person name="Berendsen E.M."/>
            <person name="Wells-Bennik M.H."/>
            <person name="Krawcyk A.O."/>
            <person name="De Jong A."/>
            <person name="Holsappel S."/>
            <person name="Eijlander R.T."/>
            <person name="Kuipers O.P."/>
        </authorList>
    </citation>
    <scope>NUCLEOTIDE SEQUENCE [LARGE SCALE GENOMIC DNA]</scope>
    <source>
        <strain evidence="5 6">B4102</strain>
    </source>
</reference>
<dbReference type="CDD" id="cd00302">
    <property type="entry name" value="cytochrome_P450"/>
    <property type="match status" value="1"/>
</dbReference>
<dbReference type="AlphaFoldDB" id="A0A150L0G5"/>
<dbReference type="Gene3D" id="1.10.630.10">
    <property type="entry name" value="Cytochrome P450"/>
    <property type="match status" value="1"/>
</dbReference>
<keyword evidence="4" id="KW-0479">Metal-binding</keyword>
<evidence type="ECO:0000256" key="3">
    <source>
        <dbReference type="ARBA" id="ARBA00023033"/>
    </source>
</evidence>
<dbReference type="Pfam" id="PF00067">
    <property type="entry name" value="p450"/>
    <property type="match status" value="1"/>
</dbReference>
<dbReference type="GO" id="GO:0005506">
    <property type="term" value="F:iron ion binding"/>
    <property type="evidence" value="ECO:0007669"/>
    <property type="project" value="InterPro"/>
</dbReference>
<keyword evidence="4" id="KW-0560">Oxidoreductase</keyword>
<name>A0A150L0G5_9BACI</name>